<reference evidence="12" key="1">
    <citation type="submission" date="2020-06" db="EMBL/GenBank/DDBJ databases">
        <authorList>
            <consortium name="Wellcome Sanger Institute Data Sharing"/>
        </authorList>
    </citation>
    <scope>NUCLEOTIDE SEQUENCE [LARGE SCALE GENOMIC DNA]</scope>
</reference>
<dbReference type="SMART" id="SM00336">
    <property type="entry name" value="BBOX"/>
    <property type="match status" value="1"/>
</dbReference>
<keyword evidence="5 7" id="KW-0863">Zinc-finger</keyword>
<protein>
    <submittedName>
        <fullName evidence="12">Zinc-binding protein A33-like</fullName>
    </submittedName>
</protein>
<dbReference type="InterPro" id="IPR001870">
    <property type="entry name" value="B30.2/SPRY"/>
</dbReference>
<proteinExistence type="inferred from homology"/>
<dbReference type="PROSITE" id="PS50119">
    <property type="entry name" value="ZF_BBOX"/>
    <property type="match status" value="1"/>
</dbReference>
<keyword evidence="3" id="KW-0963">Cytoplasm</keyword>
<feature type="coiled-coil region" evidence="8">
    <location>
        <begin position="155"/>
        <end position="200"/>
    </location>
</feature>
<dbReference type="Ensembl" id="ENSGWIT00000000554.1">
    <property type="protein sequence ID" value="ENSGWIP00000000498.1"/>
    <property type="gene ID" value="ENSGWIG00000000334.1"/>
</dbReference>
<reference evidence="12" key="3">
    <citation type="submission" date="2025-09" db="UniProtKB">
        <authorList>
            <consortium name="Ensembl"/>
        </authorList>
    </citation>
    <scope>IDENTIFICATION</scope>
</reference>
<dbReference type="PRINTS" id="PR01407">
    <property type="entry name" value="BUTYPHLNCDUF"/>
</dbReference>
<dbReference type="PROSITE" id="PS00518">
    <property type="entry name" value="ZF_RING_1"/>
    <property type="match status" value="1"/>
</dbReference>
<dbReference type="SUPFAM" id="SSF49899">
    <property type="entry name" value="Concanavalin A-like lectins/glucanases"/>
    <property type="match status" value="1"/>
</dbReference>
<dbReference type="InterPro" id="IPR003877">
    <property type="entry name" value="SPRY_dom"/>
</dbReference>
<dbReference type="SUPFAM" id="SSF57845">
    <property type="entry name" value="B-box zinc-binding domain"/>
    <property type="match status" value="1"/>
</dbReference>
<dbReference type="InterPro" id="IPR043136">
    <property type="entry name" value="B30.2/SPRY_sf"/>
</dbReference>
<dbReference type="PROSITE" id="PS50188">
    <property type="entry name" value="B302_SPRY"/>
    <property type="match status" value="1"/>
</dbReference>
<comment type="subcellular location">
    <subcellularLocation>
        <location evidence="1">Cytoplasm</location>
    </subcellularLocation>
</comment>
<dbReference type="Proteomes" id="UP000694680">
    <property type="component" value="Chromosome 6"/>
</dbReference>
<dbReference type="InterPro" id="IPR001841">
    <property type="entry name" value="Znf_RING"/>
</dbReference>
<dbReference type="SMART" id="SM00449">
    <property type="entry name" value="SPRY"/>
    <property type="match status" value="1"/>
</dbReference>
<dbReference type="SUPFAM" id="SSF57850">
    <property type="entry name" value="RING/U-box"/>
    <property type="match status" value="1"/>
</dbReference>
<organism evidence="12 13">
    <name type="scientific">Gouania willdenowi</name>
    <name type="common">Blunt-snouted clingfish</name>
    <name type="synonym">Lepadogaster willdenowi</name>
    <dbReference type="NCBI Taxonomy" id="441366"/>
    <lineage>
        <taxon>Eukaryota</taxon>
        <taxon>Metazoa</taxon>
        <taxon>Chordata</taxon>
        <taxon>Craniata</taxon>
        <taxon>Vertebrata</taxon>
        <taxon>Euteleostomi</taxon>
        <taxon>Actinopterygii</taxon>
        <taxon>Neopterygii</taxon>
        <taxon>Teleostei</taxon>
        <taxon>Neoteleostei</taxon>
        <taxon>Acanthomorphata</taxon>
        <taxon>Ovalentaria</taxon>
        <taxon>Blenniimorphae</taxon>
        <taxon>Blenniiformes</taxon>
        <taxon>Gobiesocoidei</taxon>
        <taxon>Gobiesocidae</taxon>
        <taxon>Gobiesocinae</taxon>
        <taxon>Gouania</taxon>
    </lineage>
</organism>
<evidence type="ECO:0000256" key="2">
    <source>
        <dbReference type="ARBA" id="ARBA00008518"/>
    </source>
</evidence>
<evidence type="ECO:0000313" key="13">
    <source>
        <dbReference type="Proteomes" id="UP000694680"/>
    </source>
</evidence>
<comment type="similarity">
    <text evidence="2">Belongs to the TRIM/RBCC family.</text>
</comment>
<dbReference type="AlphaFoldDB" id="A0A8C5D2P5"/>
<keyword evidence="4" id="KW-0479">Metal-binding</keyword>
<dbReference type="Pfam" id="PF00097">
    <property type="entry name" value="zf-C3HC4"/>
    <property type="match status" value="1"/>
</dbReference>
<dbReference type="PANTHER" id="PTHR24103">
    <property type="entry name" value="E3 UBIQUITIN-PROTEIN LIGASE TRIM"/>
    <property type="match status" value="1"/>
</dbReference>
<name>A0A8C5D2P5_GOUWI</name>
<dbReference type="InterPro" id="IPR003879">
    <property type="entry name" value="Butyrophylin_SPRY"/>
</dbReference>
<dbReference type="PROSITE" id="PS50089">
    <property type="entry name" value="ZF_RING_2"/>
    <property type="match status" value="1"/>
</dbReference>
<evidence type="ECO:0000259" key="11">
    <source>
        <dbReference type="PROSITE" id="PS50188"/>
    </source>
</evidence>
<evidence type="ECO:0000256" key="4">
    <source>
        <dbReference type="ARBA" id="ARBA00022723"/>
    </source>
</evidence>
<gene>
    <name evidence="12" type="primary">LOC114464652</name>
</gene>
<dbReference type="CDD" id="cd12893">
    <property type="entry name" value="SPRY_PRY_TRIM35"/>
    <property type="match status" value="1"/>
</dbReference>
<dbReference type="GO" id="GO:0008270">
    <property type="term" value="F:zinc ion binding"/>
    <property type="evidence" value="ECO:0007669"/>
    <property type="project" value="UniProtKB-KW"/>
</dbReference>
<dbReference type="FunFam" id="2.60.120.920:FF:000004">
    <property type="entry name" value="Butyrophilin subfamily 1 member A1"/>
    <property type="match status" value="1"/>
</dbReference>
<keyword evidence="13" id="KW-1185">Reference proteome</keyword>
<dbReference type="InterPro" id="IPR006574">
    <property type="entry name" value="PRY"/>
</dbReference>
<keyword evidence="8" id="KW-0175">Coiled coil</keyword>
<dbReference type="Pfam" id="PF00622">
    <property type="entry name" value="SPRY"/>
    <property type="match status" value="1"/>
</dbReference>
<dbReference type="InterPro" id="IPR018957">
    <property type="entry name" value="Znf_C3HC4_RING-type"/>
</dbReference>
<evidence type="ECO:0000256" key="5">
    <source>
        <dbReference type="ARBA" id="ARBA00022771"/>
    </source>
</evidence>
<dbReference type="InterPro" id="IPR000315">
    <property type="entry name" value="Znf_B-box"/>
</dbReference>
<dbReference type="Pfam" id="PF00643">
    <property type="entry name" value="zf-B_box"/>
    <property type="match status" value="1"/>
</dbReference>
<evidence type="ECO:0000256" key="7">
    <source>
        <dbReference type="PROSITE-ProRule" id="PRU00024"/>
    </source>
</evidence>
<dbReference type="InterPro" id="IPR013083">
    <property type="entry name" value="Znf_RING/FYVE/PHD"/>
</dbReference>
<evidence type="ECO:0000256" key="8">
    <source>
        <dbReference type="SAM" id="Coils"/>
    </source>
</evidence>
<dbReference type="Gene3D" id="3.30.40.10">
    <property type="entry name" value="Zinc/RING finger domain, C3HC4 (zinc finger)"/>
    <property type="match status" value="1"/>
</dbReference>
<evidence type="ECO:0000259" key="9">
    <source>
        <dbReference type="PROSITE" id="PS50089"/>
    </source>
</evidence>
<reference evidence="12" key="2">
    <citation type="submission" date="2025-08" db="UniProtKB">
        <authorList>
            <consortium name="Ensembl"/>
        </authorList>
    </citation>
    <scope>IDENTIFICATION</scope>
</reference>
<evidence type="ECO:0000259" key="10">
    <source>
        <dbReference type="PROSITE" id="PS50119"/>
    </source>
</evidence>
<sequence>MASISEEDLICSLCSGIFSLPVILKCKHSFCRACLVDFWECAISRVCPMCGLEVPSGKPLINLELKLAVEALQAQRNEEVCPQHNEKMQIFCHNDEELICAVCRVNKQHKVHECSPVEEAAQNKRTNMNWEETKSHIQIETAIKDEFEKLHQFLREEENRRLKQLRQEEETKVQVMNKKLEMLRDQITRLSSAISDAERDLQATDVPFLLVGLQPDIIEVKSPIYQPQCVRDILINYADHLASLRVRVWKAMTSSIYDAPITLDPNTAHSNLKISPDLRSVHYSKQQPLPDNPERCTSQVCVLGAPGFTSGKHHWTVDVGQGKQWYIGVASESIKRKITTFLTPSEGFWIIGRSNGDTLCAQATPCIKLTPKQMPVRVSVELDYDKGKVIFTNAADLTLLHTFKGKFKEKVFPYFSPGLLEDGENLIPLTICPVVIKLERALETRAAAADKHKKRLLKVE</sequence>
<evidence type="ECO:0000256" key="6">
    <source>
        <dbReference type="ARBA" id="ARBA00022833"/>
    </source>
</evidence>
<keyword evidence="6" id="KW-0862">Zinc</keyword>
<accession>A0A8C5D2P5</accession>
<feature type="domain" description="RING-type" evidence="9">
    <location>
        <begin position="11"/>
        <end position="50"/>
    </location>
</feature>
<dbReference type="Gene3D" id="2.60.120.920">
    <property type="match status" value="1"/>
</dbReference>
<dbReference type="Gene3D" id="3.30.160.60">
    <property type="entry name" value="Classic Zinc Finger"/>
    <property type="match status" value="1"/>
</dbReference>
<dbReference type="InterPro" id="IPR017907">
    <property type="entry name" value="Znf_RING_CS"/>
</dbReference>
<dbReference type="SMART" id="SM00589">
    <property type="entry name" value="PRY"/>
    <property type="match status" value="1"/>
</dbReference>
<dbReference type="Pfam" id="PF13765">
    <property type="entry name" value="PRY"/>
    <property type="match status" value="1"/>
</dbReference>
<evidence type="ECO:0000256" key="1">
    <source>
        <dbReference type="ARBA" id="ARBA00004496"/>
    </source>
</evidence>
<dbReference type="GO" id="GO:0005737">
    <property type="term" value="C:cytoplasm"/>
    <property type="evidence" value="ECO:0007669"/>
    <property type="project" value="UniProtKB-SubCell"/>
</dbReference>
<evidence type="ECO:0000256" key="3">
    <source>
        <dbReference type="ARBA" id="ARBA00022490"/>
    </source>
</evidence>
<dbReference type="InterPro" id="IPR050143">
    <property type="entry name" value="TRIM/RBCC"/>
</dbReference>
<feature type="domain" description="B30.2/SPRY" evidence="11">
    <location>
        <begin position="241"/>
        <end position="434"/>
    </location>
</feature>
<evidence type="ECO:0000313" key="12">
    <source>
        <dbReference type="Ensembl" id="ENSGWIP00000000498.1"/>
    </source>
</evidence>
<dbReference type="InterPro" id="IPR013320">
    <property type="entry name" value="ConA-like_dom_sf"/>
</dbReference>
<dbReference type="SMART" id="SM00184">
    <property type="entry name" value="RING"/>
    <property type="match status" value="1"/>
</dbReference>
<feature type="domain" description="B box-type" evidence="10">
    <location>
        <begin position="76"/>
        <end position="117"/>
    </location>
</feature>